<evidence type="ECO:0000313" key="2">
    <source>
        <dbReference type="Proteomes" id="UP001594351"/>
    </source>
</evidence>
<accession>A0ABV6Z3M3</accession>
<dbReference type="EMBL" id="JBHPBY010000409">
    <property type="protein sequence ID" value="MFC1853038.1"/>
    <property type="molecule type" value="Genomic_DNA"/>
</dbReference>
<comment type="caution">
    <text evidence="1">The sequence shown here is derived from an EMBL/GenBank/DDBJ whole genome shotgun (WGS) entry which is preliminary data.</text>
</comment>
<proteinExistence type="predicted"/>
<name>A0ABV6Z3M3_UNCC1</name>
<dbReference type="Proteomes" id="UP001594351">
    <property type="component" value="Unassembled WGS sequence"/>
</dbReference>
<gene>
    <name evidence="1" type="ORF">ACFL27_22805</name>
</gene>
<keyword evidence="2" id="KW-1185">Reference proteome</keyword>
<organism evidence="1 2">
    <name type="scientific">candidate division CSSED10-310 bacterium</name>
    <dbReference type="NCBI Taxonomy" id="2855610"/>
    <lineage>
        <taxon>Bacteria</taxon>
        <taxon>Bacteria division CSSED10-310</taxon>
    </lineage>
</organism>
<reference evidence="1 2" key="1">
    <citation type="submission" date="2024-09" db="EMBL/GenBank/DDBJ databases">
        <title>Laminarin stimulates single cell rates of sulfate reduction while oxygen inhibits transcriptomic activity in coastal marine sediment.</title>
        <authorList>
            <person name="Lindsay M."/>
            <person name="Orcutt B."/>
            <person name="Emerson D."/>
            <person name="Stepanauskas R."/>
            <person name="D'Angelo T."/>
        </authorList>
    </citation>
    <scope>NUCLEOTIDE SEQUENCE [LARGE SCALE GENOMIC DNA]</scope>
    <source>
        <strain evidence="1">SAG AM-311-K15</strain>
    </source>
</reference>
<protein>
    <submittedName>
        <fullName evidence="1">Uncharacterized protein</fullName>
    </submittedName>
</protein>
<sequence>MKLKKTLCLFLLVLWIVTPVYSQYQPGRDGWAFINFGMTKDVDKLWELYGRAFLGVANTYDSAAPDDQLFFNLAIKACAGKGDCFGMSMLSNIVYQEGGHLGICGPAMQYEGGPQIPSGPDLQVLRDAIAIMHMRQMAQPLVNKLIQIVNDARWNDPVYAWNSVKHSLASGDLPVLSFVPSSIQGIDSMSKGKEAHTVVPYKAEKHGLNYRIYVYDPNFPYEVKKDFYDGPNCNNYIEIEASGLHNWKFPANYKKTDKYGWQGSSTGPWTIFTISCSDAKYKSKHPLSHGYLRSKIGAILFSGTGSISQIQDDTGRQFYSSSTAKIEFEKNPARKTDNIMRWPFFTTGDQDTIPELYFLRNIADRSYKIEIQPAENSYRCQFLQNGNVVTLDVAKGKSGRDIVEVKSVGTKNQTLQITSERTLKNVTVQLVRRLRDSDTTRTFSISDMSLKKDSPLKLKLVNNMNSLQLLSEKAAVGCDLEISQTVRGKVHKMPARHIKAEKGKVRILRPENWQSLEQSTLESNSEN</sequence>
<evidence type="ECO:0000313" key="1">
    <source>
        <dbReference type="EMBL" id="MFC1853038.1"/>
    </source>
</evidence>